<reference evidence="7 8" key="1">
    <citation type="journal article" date="2020" name="Microorganisms">
        <title>Osmotic Adaptation and Compatible Solute Biosynthesis of Phototrophic Bacteria as Revealed from Genome Analyses.</title>
        <authorList>
            <person name="Imhoff J.F."/>
            <person name="Rahn T."/>
            <person name="Kunzel S."/>
            <person name="Keller A."/>
            <person name="Neulinger S.C."/>
        </authorList>
    </citation>
    <scope>NUCLEOTIDE SEQUENCE [LARGE SCALE GENOMIC DNA]</scope>
    <source>
        <strain evidence="7 8">DSM 15382</strain>
    </source>
</reference>
<accession>A0ABS1CSZ8</accession>
<evidence type="ECO:0000256" key="4">
    <source>
        <dbReference type="ARBA" id="ARBA00023004"/>
    </source>
</evidence>
<dbReference type="PROSITE" id="PS51296">
    <property type="entry name" value="RIESKE"/>
    <property type="match status" value="1"/>
</dbReference>
<evidence type="ECO:0000259" key="6">
    <source>
        <dbReference type="PROSITE" id="PS51296"/>
    </source>
</evidence>
<dbReference type="Gene3D" id="2.102.10.10">
    <property type="entry name" value="Rieske [2Fe-2S] iron-sulphur domain"/>
    <property type="match status" value="1"/>
</dbReference>
<evidence type="ECO:0000256" key="3">
    <source>
        <dbReference type="ARBA" id="ARBA00023002"/>
    </source>
</evidence>
<protein>
    <submittedName>
        <fullName evidence="7">Rieske (2Fe-2S) protein</fullName>
    </submittedName>
</protein>
<dbReference type="InterPro" id="IPR017941">
    <property type="entry name" value="Rieske_2Fe-2S"/>
</dbReference>
<evidence type="ECO:0000256" key="1">
    <source>
        <dbReference type="ARBA" id="ARBA00022714"/>
    </source>
</evidence>
<evidence type="ECO:0000313" key="8">
    <source>
        <dbReference type="Proteomes" id="UP000697995"/>
    </source>
</evidence>
<proteinExistence type="predicted"/>
<keyword evidence="3" id="KW-0560">Oxidoreductase</keyword>
<dbReference type="Pfam" id="PF00355">
    <property type="entry name" value="Rieske"/>
    <property type="match status" value="1"/>
</dbReference>
<dbReference type="InterPro" id="IPR044043">
    <property type="entry name" value="VanA_C_cat"/>
</dbReference>
<dbReference type="RefSeq" id="WP_133218959.1">
    <property type="nucleotide sequence ID" value="NZ_NRSG01000016.1"/>
</dbReference>
<dbReference type="PANTHER" id="PTHR21266">
    <property type="entry name" value="IRON-SULFUR DOMAIN CONTAINING PROTEIN"/>
    <property type="match status" value="1"/>
</dbReference>
<keyword evidence="1" id="KW-0001">2Fe-2S</keyword>
<evidence type="ECO:0000313" key="7">
    <source>
        <dbReference type="EMBL" id="MBK1657391.1"/>
    </source>
</evidence>
<comment type="caution">
    <text evidence="7">The sequence shown here is derived from an EMBL/GenBank/DDBJ whole genome shotgun (WGS) entry which is preliminary data.</text>
</comment>
<keyword evidence="8" id="KW-1185">Reference proteome</keyword>
<keyword evidence="2" id="KW-0479">Metal-binding</keyword>
<dbReference type="PANTHER" id="PTHR21266:SF60">
    <property type="entry name" value="3-KETOSTEROID-9-ALPHA-MONOOXYGENASE, OXYGENASE COMPONENT"/>
    <property type="match status" value="1"/>
</dbReference>
<sequence length="338" mass="38325">MLVTQTPLLARFWYPAIPLAHLAEGPRPFRLLGRDLVLWVAGDGTPVAMEDRCCHRTAKLSKGFYTEGRLACGYHGWEFDAQGKVARIPQRPPERQGPMRMGTRAYHAAARYGYLWVALEDPVHPLPEFEEEAQGFRRIDEFCETWACAGLRLMENSFDNAHFSFVHRASFGDQGHPEPAKLEIEEHADGFMMLTEVPVKNPEIQKKVLRMDSDETVRRMRGRWYMPFLRKLQITYPNGLVHSIVTAATPVDDRTSLVVQFVFRNDTEADAKAEDVIAFDRIVTNEDREILESTDWDVPLHQEGIEFNMPSDRPGVLMRRMLAAAIAAETPSLAASGG</sequence>
<keyword evidence="4" id="KW-0408">Iron</keyword>
<dbReference type="InterPro" id="IPR050584">
    <property type="entry name" value="Cholesterol_7-desaturase"/>
</dbReference>
<evidence type="ECO:0000256" key="2">
    <source>
        <dbReference type="ARBA" id="ARBA00022723"/>
    </source>
</evidence>
<dbReference type="Gene3D" id="3.90.380.10">
    <property type="entry name" value="Naphthalene 1,2-dioxygenase Alpha Subunit, Chain A, domain 1"/>
    <property type="match status" value="1"/>
</dbReference>
<evidence type="ECO:0000256" key="5">
    <source>
        <dbReference type="ARBA" id="ARBA00023014"/>
    </source>
</evidence>
<dbReference type="Proteomes" id="UP000697995">
    <property type="component" value="Unassembled WGS sequence"/>
</dbReference>
<dbReference type="InterPro" id="IPR036922">
    <property type="entry name" value="Rieske_2Fe-2S_sf"/>
</dbReference>
<keyword evidence="5" id="KW-0411">Iron-sulfur</keyword>
<dbReference type="SUPFAM" id="SSF55961">
    <property type="entry name" value="Bet v1-like"/>
    <property type="match status" value="1"/>
</dbReference>
<organism evidence="7 8">
    <name type="scientific">Paracraurococcus ruber</name>
    <dbReference type="NCBI Taxonomy" id="77675"/>
    <lineage>
        <taxon>Bacteria</taxon>
        <taxon>Pseudomonadati</taxon>
        <taxon>Pseudomonadota</taxon>
        <taxon>Alphaproteobacteria</taxon>
        <taxon>Acetobacterales</taxon>
        <taxon>Roseomonadaceae</taxon>
        <taxon>Paracraurococcus</taxon>
    </lineage>
</organism>
<dbReference type="EMBL" id="NRSG01000016">
    <property type="protein sequence ID" value="MBK1657391.1"/>
    <property type="molecule type" value="Genomic_DNA"/>
</dbReference>
<name>A0ABS1CSZ8_9PROT</name>
<feature type="domain" description="Rieske" evidence="6">
    <location>
        <begin position="13"/>
        <end position="117"/>
    </location>
</feature>
<dbReference type="SUPFAM" id="SSF50022">
    <property type="entry name" value="ISP domain"/>
    <property type="match status" value="1"/>
</dbReference>
<dbReference type="Pfam" id="PF19112">
    <property type="entry name" value="VanA_C"/>
    <property type="match status" value="1"/>
</dbReference>
<gene>
    <name evidence="7" type="ORF">CKO45_03995</name>
</gene>